<feature type="coiled-coil region" evidence="1">
    <location>
        <begin position="316"/>
        <end position="346"/>
    </location>
</feature>
<evidence type="ECO:0000259" key="2">
    <source>
        <dbReference type="PROSITE" id="PS50826"/>
    </source>
</evidence>
<protein>
    <recommendedName>
        <fullName evidence="2">RUN domain-containing protein</fullName>
    </recommendedName>
</protein>
<dbReference type="Gene3D" id="1.20.58.900">
    <property type="match status" value="1"/>
</dbReference>
<gene>
    <name evidence="3" type="ORF">CcCBS67573_g00295</name>
</gene>
<dbReference type="Pfam" id="PF02759">
    <property type="entry name" value="RUN"/>
    <property type="match status" value="1"/>
</dbReference>
<dbReference type="EMBL" id="QEAP01000004">
    <property type="protein sequence ID" value="TPX78449.1"/>
    <property type="molecule type" value="Genomic_DNA"/>
</dbReference>
<dbReference type="InterPro" id="IPR037213">
    <property type="entry name" value="Run_dom_sf"/>
</dbReference>
<reference evidence="3 4" key="1">
    <citation type="journal article" date="2019" name="Sci. Rep.">
        <title>Comparative genomics of chytrid fungi reveal insights into the obligate biotrophic and pathogenic lifestyle of Synchytrium endobioticum.</title>
        <authorList>
            <person name="van de Vossenberg B.T.L.H."/>
            <person name="Warris S."/>
            <person name="Nguyen H.D.T."/>
            <person name="van Gent-Pelzer M.P.E."/>
            <person name="Joly D.L."/>
            <person name="van de Geest H.C."/>
            <person name="Bonants P.J.M."/>
            <person name="Smith D.S."/>
            <person name="Levesque C.A."/>
            <person name="van der Lee T.A.J."/>
        </authorList>
    </citation>
    <scope>NUCLEOTIDE SEQUENCE [LARGE SCALE GENOMIC DNA]</scope>
    <source>
        <strain evidence="3 4">CBS 675.73</strain>
    </source>
</reference>
<evidence type="ECO:0000313" key="3">
    <source>
        <dbReference type="EMBL" id="TPX78449.1"/>
    </source>
</evidence>
<evidence type="ECO:0000256" key="1">
    <source>
        <dbReference type="SAM" id="Coils"/>
    </source>
</evidence>
<evidence type="ECO:0000313" key="4">
    <source>
        <dbReference type="Proteomes" id="UP000320333"/>
    </source>
</evidence>
<dbReference type="OrthoDB" id="2145980at2759"/>
<feature type="domain" description="RUN" evidence="2">
    <location>
        <begin position="17"/>
        <end position="160"/>
    </location>
</feature>
<dbReference type="InterPro" id="IPR004012">
    <property type="entry name" value="Run_dom"/>
</dbReference>
<name>A0A507FPV3_9FUNG</name>
<dbReference type="PROSITE" id="PS50826">
    <property type="entry name" value="RUN"/>
    <property type="match status" value="1"/>
</dbReference>
<keyword evidence="4" id="KW-1185">Reference proteome</keyword>
<sequence>MDIATALEQATANFKATPSAQNAEAVAENATKLLEFKLRAPRTALAILDLHMGLAWPFVHETLSKYQRDTNNQDETVAMLLQDVEAASSGRQKPLAFVKLALMHQNLHKWLRILVDDKTAAAAYYEPFALMRDKEAINKIILFIETEVSPLDFGFEFGHPKATSPTAAALSAAIPNPTPLVSAISTRATENATSLASTAFVVGKGIGQQTKSIASTLGQQTSSIASSVGILSSSALGYSMQSLTAAKDSLDSTISSLAKKPSANRLSVVNIPEDRDVQLESSLTVSPNGTGVMTSGISTTASGADDLSAVNVAALLRELEITKRQLSVEVEARERVQAELDALKSQKDAVATPSS</sequence>
<keyword evidence="1" id="KW-0175">Coiled coil</keyword>
<comment type="caution">
    <text evidence="3">The sequence shown here is derived from an EMBL/GenBank/DDBJ whole genome shotgun (WGS) entry which is preliminary data.</text>
</comment>
<dbReference type="AlphaFoldDB" id="A0A507FPV3"/>
<accession>A0A507FPV3</accession>
<dbReference type="Proteomes" id="UP000320333">
    <property type="component" value="Unassembled WGS sequence"/>
</dbReference>
<dbReference type="SUPFAM" id="SSF140741">
    <property type="entry name" value="RUN domain-like"/>
    <property type="match status" value="1"/>
</dbReference>
<proteinExistence type="predicted"/>
<organism evidence="3 4">
    <name type="scientific">Chytriomyces confervae</name>
    <dbReference type="NCBI Taxonomy" id="246404"/>
    <lineage>
        <taxon>Eukaryota</taxon>
        <taxon>Fungi</taxon>
        <taxon>Fungi incertae sedis</taxon>
        <taxon>Chytridiomycota</taxon>
        <taxon>Chytridiomycota incertae sedis</taxon>
        <taxon>Chytridiomycetes</taxon>
        <taxon>Chytridiales</taxon>
        <taxon>Chytriomycetaceae</taxon>
        <taxon>Chytriomyces</taxon>
    </lineage>
</organism>